<evidence type="ECO:0000313" key="7">
    <source>
        <dbReference type="EMBL" id="RFT16672.1"/>
    </source>
</evidence>
<organism evidence="7 8">
    <name type="scientific">Candidatus Saccharicenans subterraneus</name>
    <dbReference type="NCBI Taxonomy" id="2508984"/>
    <lineage>
        <taxon>Bacteria</taxon>
        <taxon>Candidatus Aminicenantota</taxon>
        <taxon>Candidatus Aminicenantia</taxon>
        <taxon>Candidatus Aminicenantales</taxon>
        <taxon>Candidatus Saccharicenantaceae</taxon>
        <taxon>Candidatus Saccharicenans</taxon>
    </lineage>
</organism>
<feature type="transmembrane region" description="Helical" evidence="6">
    <location>
        <begin position="12"/>
        <end position="36"/>
    </location>
</feature>
<dbReference type="Proteomes" id="UP000257323">
    <property type="component" value="Unassembled WGS sequence"/>
</dbReference>
<evidence type="ECO:0000256" key="4">
    <source>
        <dbReference type="ARBA" id="ARBA00022989"/>
    </source>
</evidence>
<dbReference type="GO" id="GO:0015920">
    <property type="term" value="P:lipopolysaccharide transport"/>
    <property type="evidence" value="ECO:0007669"/>
    <property type="project" value="TreeGrafter"/>
</dbReference>
<evidence type="ECO:0000256" key="6">
    <source>
        <dbReference type="SAM" id="Phobius"/>
    </source>
</evidence>
<evidence type="ECO:0000313" key="8">
    <source>
        <dbReference type="Proteomes" id="UP000257323"/>
    </source>
</evidence>
<evidence type="ECO:0000256" key="3">
    <source>
        <dbReference type="ARBA" id="ARBA00022692"/>
    </source>
</evidence>
<feature type="transmembrane region" description="Helical" evidence="6">
    <location>
        <begin position="48"/>
        <end position="74"/>
    </location>
</feature>
<feature type="transmembrane region" description="Helical" evidence="6">
    <location>
        <begin position="421"/>
        <end position="445"/>
    </location>
</feature>
<feature type="transmembrane region" description="Helical" evidence="6">
    <location>
        <begin position="742"/>
        <end position="761"/>
    </location>
</feature>
<comment type="subcellular location">
    <subcellularLocation>
        <location evidence="1">Cell membrane</location>
        <topology evidence="1">Multi-pass membrane protein</topology>
    </subcellularLocation>
</comment>
<evidence type="ECO:0000256" key="2">
    <source>
        <dbReference type="ARBA" id="ARBA00022475"/>
    </source>
</evidence>
<dbReference type="PANTHER" id="PTHR33529:SF6">
    <property type="entry name" value="YJGP_YJGQ FAMILY PERMEASE"/>
    <property type="match status" value="1"/>
</dbReference>
<evidence type="ECO:0000256" key="5">
    <source>
        <dbReference type="ARBA" id="ARBA00023136"/>
    </source>
</evidence>
<feature type="transmembrane region" description="Helical" evidence="6">
    <location>
        <begin position="284"/>
        <end position="302"/>
    </location>
</feature>
<comment type="caution">
    <text evidence="7">The sequence shown here is derived from an EMBL/GenBank/DDBJ whole genome shotgun (WGS) entry which is preliminary data.</text>
</comment>
<feature type="transmembrane region" description="Helical" evidence="6">
    <location>
        <begin position="308"/>
        <end position="327"/>
    </location>
</feature>
<dbReference type="Pfam" id="PF03739">
    <property type="entry name" value="LptF_LptG"/>
    <property type="match status" value="2"/>
</dbReference>
<evidence type="ECO:0000256" key="1">
    <source>
        <dbReference type="ARBA" id="ARBA00004651"/>
    </source>
</evidence>
<keyword evidence="3 6" id="KW-0812">Transmembrane</keyword>
<dbReference type="InterPro" id="IPR005495">
    <property type="entry name" value="LptG/LptF_permease"/>
</dbReference>
<keyword evidence="5 6" id="KW-0472">Membrane</keyword>
<dbReference type="AlphaFoldDB" id="A0A3E2BPV0"/>
<gene>
    <name evidence="7" type="ORF">OP8BY_1285</name>
</gene>
<feature type="transmembrane region" description="Helical" evidence="6">
    <location>
        <begin position="466"/>
        <end position="486"/>
    </location>
</feature>
<feature type="transmembrane region" description="Helical" evidence="6">
    <location>
        <begin position="681"/>
        <end position="703"/>
    </location>
</feature>
<keyword evidence="2" id="KW-1003">Cell membrane</keyword>
<reference evidence="7 8" key="1">
    <citation type="submission" date="2018-08" db="EMBL/GenBank/DDBJ databases">
        <title>Genome analysis of the thermophilic bacterium of the candidate phylum Aminicenantes from deep subsurface aquifer revealed its physiology and ecological role.</title>
        <authorList>
            <person name="Kadnikov V.V."/>
            <person name="Mardanov A.V."/>
            <person name="Beletsky A.V."/>
            <person name="Karnachuk O.V."/>
            <person name="Ravin N.V."/>
        </authorList>
    </citation>
    <scope>NUCLEOTIDE SEQUENCE [LARGE SCALE GENOMIC DNA]</scope>
    <source>
        <strain evidence="7">BY38</strain>
    </source>
</reference>
<feature type="transmembrane region" description="Helical" evidence="6">
    <location>
        <begin position="103"/>
        <end position="121"/>
    </location>
</feature>
<proteinExistence type="predicted"/>
<keyword evidence="4 6" id="KW-1133">Transmembrane helix</keyword>
<dbReference type="EMBL" id="QUAH01000002">
    <property type="protein sequence ID" value="RFT16672.1"/>
    <property type="molecule type" value="Genomic_DNA"/>
</dbReference>
<name>A0A3E2BPV0_9BACT</name>
<sequence length="765" mass="87290">MKILDRYLLREIVPAFLISLGFIILVMLMNELFYLAEIFLTRQVPLKIILRVLFFLLPSILALALPLAFMAGVLGGLGRLAGDRETEALRLLGISPGRVLKPVWLLGTVLFLVSLSFTFWLTPAANYRWLQTMVNSVLSEVRLELEPGRFVESLPGKVLYMESPGTDRDWRDILIYQKDETGRVEIVSAREGRLVLQPELQEAWILLEKGRVYRLLPEDPDSLDLVEFERSQQALELKGLRPSFSLEKKSREKNIKELWLDRERLAGKNNPESRLVVLELHKRLSLPATCLLFVFLGVGLGWRRWPGGKLGGFGLSLLVILAYYFLLVAGEQKALQGSLAPWLAMWLPNLIILAVGLYFFVRVLRKDRPGKSLSLAQIKKAISRLSEKRGLFRTRTVTTAAGRGVFPSLVDGYIFSRFFRLLVQLFLALLLVMATVAFLLRLELIRGSDKTMKDLLAFIWFKTPEFVLFSLLLAIPAAAALCLGLLHRRKEMLALISAGLSYWRVVRSLLIFGLLLAPLIFVWQDRVLSRSNFRAEELWARLSDRPVRTFSYLNRYWLRSRTDGRFYHYELLRPERRSLSRLLILEEAVEEPGFRKMVYAGEAQVQGDRLILKEGWERSFSGQESELKRFSLTTLELNGAEEYFFKEWKEPATMKFSELKNYAQELEDTGLPGNRFRLEAWFRLAFSLSGLVLVLLACASAGLLAPRGFLWPLAASLVATFVYWQGLAIFRSLGLAGLLGNFVAAWSAPVVFLLLGTYLLLRVRT</sequence>
<dbReference type="GO" id="GO:0043190">
    <property type="term" value="C:ATP-binding cassette (ABC) transporter complex"/>
    <property type="evidence" value="ECO:0007669"/>
    <property type="project" value="TreeGrafter"/>
</dbReference>
<dbReference type="PANTHER" id="PTHR33529">
    <property type="entry name" value="SLR0882 PROTEIN-RELATED"/>
    <property type="match status" value="1"/>
</dbReference>
<feature type="transmembrane region" description="Helical" evidence="6">
    <location>
        <begin position="709"/>
        <end position="730"/>
    </location>
</feature>
<feature type="transmembrane region" description="Helical" evidence="6">
    <location>
        <begin position="506"/>
        <end position="524"/>
    </location>
</feature>
<protein>
    <submittedName>
        <fullName evidence="7">Putative membrane protein</fullName>
    </submittedName>
</protein>
<accession>A0A3E2BPV0</accession>
<feature type="transmembrane region" description="Helical" evidence="6">
    <location>
        <begin position="339"/>
        <end position="361"/>
    </location>
</feature>